<protein>
    <submittedName>
        <fullName evidence="5">Fungal specific transcription factor</fullName>
    </submittedName>
</protein>
<dbReference type="GO" id="GO:0006351">
    <property type="term" value="P:DNA-templated transcription"/>
    <property type="evidence" value="ECO:0007669"/>
    <property type="project" value="InterPro"/>
</dbReference>
<keyword evidence="6" id="KW-1185">Reference proteome</keyword>
<name>A0A0B4GL81_METGA</name>
<dbReference type="HOGENOM" id="CLU_007426_5_1_1"/>
<feature type="domain" description="Xylanolytic transcriptional activator regulatory" evidence="4">
    <location>
        <begin position="394"/>
        <end position="468"/>
    </location>
</feature>
<dbReference type="GO" id="GO:0008270">
    <property type="term" value="F:zinc ion binding"/>
    <property type="evidence" value="ECO:0007669"/>
    <property type="project" value="InterPro"/>
</dbReference>
<accession>A0A0B4GL81</accession>
<feature type="compositionally biased region" description="Polar residues" evidence="3">
    <location>
        <begin position="158"/>
        <end position="173"/>
    </location>
</feature>
<keyword evidence="2" id="KW-0539">Nucleus</keyword>
<dbReference type="GO" id="GO:0005634">
    <property type="term" value="C:nucleus"/>
    <property type="evidence" value="ECO:0007669"/>
    <property type="project" value="UniProtKB-SubCell"/>
</dbReference>
<evidence type="ECO:0000256" key="3">
    <source>
        <dbReference type="SAM" id="MobiDB-lite"/>
    </source>
</evidence>
<dbReference type="InterPro" id="IPR050613">
    <property type="entry name" value="Sec_Metabolite_Reg"/>
</dbReference>
<dbReference type="AlphaFoldDB" id="A0A0B4GL81"/>
<dbReference type="InterPro" id="IPR007219">
    <property type="entry name" value="XnlR_reg_dom"/>
</dbReference>
<dbReference type="Pfam" id="PF04082">
    <property type="entry name" value="Fungal_trans"/>
    <property type="match status" value="1"/>
</dbReference>
<evidence type="ECO:0000259" key="4">
    <source>
        <dbReference type="SMART" id="SM00906"/>
    </source>
</evidence>
<dbReference type="PANTHER" id="PTHR31001">
    <property type="entry name" value="UNCHARACTERIZED TRANSCRIPTIONAL REGULATORY PROTEIN"/>
    <property type="match status" value="1"/>
</dbReference>
<comment type="caution">
    <text evidence="5">The sequence shown here is derived from an EMBL/GenBank/DDBJ whole genome shotgun (WGS) entry which is preliminary data.</text>
</comment>
<proteinExistence type="predicted"/>
<dbReference type="PANTHER" id="PTHR31001:SF74">
    <property type="entry name" value="ZN(II)2CYS6 TRANSCRIPTION FACTOR (EUROFUNG)"/>
    <property type="match status" value="1"/>
</dbReference>
<evidence type="ECO:0000256" key="2">
    <source>
        <dbReference type="ARBA" id="ARBA00023242"/>
    </source>
</evidence>
<dbReference type="GO" id="GO:0003677">
    <property type="term" value="F:DNA binding"/>
    <property type="evidence" value="ECO:0007669"/>
    <property type="project" value="InterPro"/>
</dbReference>
<dbReference type="EMBL" id="AZNH01000061">
    <property type="protein sequence ID" value="KID83338.1"/>
    <property type="molecule type" value="Genomic_DNA"/>
</dbReference>
<reference evidence="5 6" key="1">
    <citation type="journal article" date="2014" name="Proc. Natl. Acad. Sci. U.S.A.">
        <title>Trajectory and genomic determinants of fungal-pathogen speciation and host adaptation.</title>
        <authorList>
            <person name="Hu X."/>
            <person name="Xiao G."/>
            <person name="Zheng P."/>
            <person name="Shang Y."/>
            <person name="Su Y."/>
            <person name="Zhang X."/>
            <person name="Liu X."/>
            <person name="Zhan S."/>
            <person name="St Leger R.J."/>
            <person name="Wang C."/>
        </authorList>
    </citation>
    <scope>NUCLEOTIDE SEQUENCE [LARGE SCALE GENOMIC DNA]</scope>
    <source>
        <strain evidence="5 6">ARSEF 977</strain>
    </source>
</reference>
<feature type="region of interest" description="Disordered" evidence="3">
    <location>
        <begin position="152"/>
        <end position="181"/>
    </location>
</feature>
<dbReference type="CDD" id="cd12148">
    <property type="entry name" value="fungal_TF_MHR"/>
    <property type="match status" value="1"/>
</dbReference>
<dbReference type="Proteomes" id="UP000031192">
    <property type="component" value="Unassembled WGS sequence"/>
</dbReference>
<evidence type="ECO:0000256" key="1">
    <source>
        <dbReference type="ARBA" id="ARBA00004123"/>
    </source>
</evidence>
<comment type="subcellular location">
    <subcellularLocation>
        <location evidence="1">Nucleus</location>
    </subcellularLocation>
</comment>
<organism evidence="5 6">
    <name type="scientific">Metarhizium guizhouense (strain ARSEF 977)</name>
    <dbReference type="NCBI Taxonomy" id="1276136"/>
    <lineage>
        <taxon>Eukaryota</taxon>
        <taxon>Fungi</taxon>
        <taxon>Dikarya</taxon>
        <taxon>Ascomycota</taxon>
        <taxon>Pezizomycotina</taxon>
        <taxon>Sordariomycetes</taxon>
        <taxon>Hypocreomycetidae</taxon>
        <taxon>Hypocreales</taxon>
        <taxon>Clavicipitaceae</taxon>
        <taxon>Metarhizium</taxon>
    </lineage>
</organism>
<feature type="region of interest" description="Disordered" evidence="3">
    <location>
        <begin position="210"/>
        <end position="237"/>
    </location>
</feature>
<evidence type="ECO:0000313" key="5">
    <source>
        <dbReference type="EMBL" id="KID83338.1"/>
    </source>
</evidence>
<dbReference type="SMART" id="SM00906">
    <property type="entry name" value="Fungal_trans"/>
    <property type="match status" value="1"/>
</dbReference>
<sequence>MRINVEGNVMCRVMKCLSIRRLEMLQNGLHSRKTMLYMVRTWLIQIGKRSYSKNAIPLQPTDSIGLADVTGPVACCGLSKKFIRYELIHPDKLVCSGNVPCMACSIRGIPSSCVYPDSYVPRPHRLSCPASASTSPTQYQAVLQAQIDQTHGGHASFRNGSHSSIESPPSNVSEGPPPGTIQLGSETTVYVNSRHWTTRLVDFAEPDQRLLPDDARAVPTPRPQKDEIVQSSGPAPQQPTACALLLHGSHSSRSDILSSLPERAVANRLVDTYFNMEALPRGEHPYTPAHRHITSAPRVRLISFWVINVSGMIRPKPPLTWIALLYGIMSFAAQAQPGTPDQVHDPALPLPFLEQIVSCLVLGNYTHGAPYAIEALLHYFVLERRRARDTQADTWLVMGIILRLAQRMGYHRDPLHFPGITPFQGEMRRRVWVMIHGIDITTALQFGLPRMINPRHGDTSPPRNLSDHELREDMAVLPPSRPETEHTSVLHMVARNRFFVVLGAIADASMSASKMDPVEERRLLQRLYDARDAIPPGLRYTSLSDSMGDAASHNIHRIILMVLFYKGLIVLNWHHVRLVNVRTTREEPRPAAAPEETCRNSYRICTTAALKMLEIQHEVEEQRRPGGCLASLGLRFSAAYNHEFLMATLVLFTHVYGIANGAPGSYLDDGEKAEMHEMEGVLRRARRTWSLRSAHSNEAATVDKLLGKLFRILDGPAEDASMGQLDGVDWGFLAEFGLLSYLQDLSRHCIGR</sequence>
<dbReference type="OrthoDB" id="4935007at2759"/>
<gene>
    <name evidence="5" type="ORF">MGU_09336</name>
</gene>
<evidence type="ECO:0000313" key="6">
    <source>
        <dbReference type="Proteomes" id="UP000031192"/>
    </source>
</evidence>